<dbReference type="Proteomes" id="UP001501710">
    <property type="component" value="Unassembled WGS sequence"/>
</dbReference>
<dbReference type="InterPro" id="IPR001940">
    <property type="entry name" value="Peptidase_S1C"/>
</dbReference>
<dbReference type="RefSeq" id="WP_344907067.1">
    <property type="nucleotide sequence ID" value="NZ_BAABAS010000029.1"/>
</dbReference>
<feature type="transmembrane region" description="Helical" evidence="4">
    <location>
        <begin position="12"/>
        <end position="35"/>
    </location>
</feature>
<keyword evidence="4" id="KW-0812">Transmembrane</keyword>
<dbReference type="PROSITE" id="PS50106">
    <property type="entry name" value="PDZ"/>
    <property type="match status" value="1"/>
</dbReference>
<dbReference type="PANTHER" id="PTHR43343">
    <property type="entry name" value="PEPTIDASE S12"/>
    <property type="match status" value="1"/>
</dbReference>
<keyword evidence="4" id="KW-1133">Transmembrane helix</keyword>
<keyword evidence="4" id="KW-0472">Membrane</keyword>
<dbReference type="InterPro" id="IPR009003">
    <property type="entry name" value="Peptidase_S1_PA"/>
</dbReference>
<dbReference type="InterPro" id="IPR051201">
    <property type="entry name" value="Chloro_Bact_Ser_Proteases"/>
</dbReference>
<dbReference type="Pfam" id="PF13365">
    <property type="entry name" value="Trypsin_2"/>
    <property type="match status" value="1"/>
</dbReference>
<feature type="domain" description="PDZ" evidence="5">
    <location>
        <begin position="267"/>
        <end position="357"/>
    </location>
</feature>
<dbReference type="SUPFAM" id="SSF50494">
    <property type="entry name" value="Trypsin-like serine proteases"/>
    <property type="match status" value="1"/>
</dbReference>
<dbReference type="Gene3D" id="2.30.42.10">
    <property type="match status" value="1"/>
</dbReference>
<dbReference type="InterPro" id="IPR001478">
    <property type="entry name" value="PDZ"/>
</dbReference>
<dbReference type="InterPro" id="IPR036034">
    <property type="entry name" value="PDZ_sf"/>
</dbReference>
<evidence type="ECO:0000256" key="1">
    <source>
        <dbReference type="ARBA" id="ARBA00022670"/>
    </source>
</evidence>
<evidence type="ECO:0000313" key="6">
    <source>
        <dbReference type="EMBL" id="GAA4241899.1"/>
    </source>
</evidence>
<name>A0ABP8CQ31_9ACTN</name>
<dbReference type="Gene3D" id="2.40.10.120">
    <property type="match status" value="1"/>
</dbReference>
<proteinExistence type="predicted"/>
<accession>A0ABP8CQ31</accession>
<feature type="region of interest" description="Disordered" evidence="3">
    <location>
        <begin position="42"/>
        <end position="70"/>
    </location>
</feature>
<organism evidence="6 7">
    <name type="scientific">Actinomadura meridiana</name>
    <dbReference type="NCBI Taxonomy" id="559626"/>
    <lineage>
        <taxon>Bacteria</taxon>
        <taxon>Bacillati</taxon>
        <taxon>Actinomycetota</taxon>
        <taxon>Actinomycetes</taxon>
        <taxon>Streptosporangiales</taxon>
        <taxon>Thermomonosporaceae</taxon>
        <taxon>Actinomadura</taxon>
    </lineage>
</organism>
<dbReference type="SMART" id="SM00228">
    <property type="entry name" value="PDZ"/>
    <property type="match status" value="1"/>
</dbReference>
<dbReference type="EMBL" id="BAABAS010000029">
    <property type="protein sequence ID" value="GAA4241899.1"/>
    <property type="molecule type" value="Genomic_DNA"/>
</dbReference>
<comment type="caution">
    <text evidence="6">The sequence shown here is derived from an EMBL/GenBank/DDBJ whole genome shotgun (WGS) entry which is preliminary data.</text>
</comment>
<gene>
    <name evidence="6" type="ORF">GCM10022254_72600</name>
</gene>
<dbReference type="Pfam" id="PF00595">
    <property type="entry name" value="PDZ"/>
    <property type="match status" value="1"/>
</dbReference>
<dbReference type="SUPFAM" id="SSF50156">
    <property type="entry name" value="PDZ domain-like"/>
    <property type="match status" value="1"/>
</dbReference>
<keyword evidence="1" id="KW-0645">Protease</keyword>
<keyword evidence="7" id="KW-1185">Reference proteome</keyword>
<sequence length="373" mass="37461">MSDDTSRATPRATGLSAVRIAIPMLLVALLSLLLVPGCRVTESEGARDVPPPGTPTATAQHAPPSGRRPGVVNIETEQSLSGIRAAGTGIVLHPSGLVLTNNHVIQGATEIRGTDTDDRRTYPARVVGYDRAGDIAVIRLAGATRLKAAVFAPAAGVAVGAPVTAVGNAGGKGGTPTVVTGAVLALEQTVTARDDTTGTSERLTGLIETNAPIKPGDSGGPLLNTAGRVIGVNTAASTGIAPPDSGSAPGADHRGYAIPSEDALAVARRIQRGESSPTVHIGPTAMLGVKVRANGDRPGVLVAEIVPGAPAETAGVPVGAAIVALGGQAVDSPATLTALMLARRPGDIVRIEWTTPQGIPMSTEVRLVEGPPQ</sequence>
<evidence type="ECO:0000256" key="4">
    <source>
        <dbReference type="SAM" id="Phobius"/>
    </source>
</evidence>
<keyword evidence="2" id="KW-0378">Hydrolase</keyword>
<evidence type="ECO:0000256" key="2">
    <source>
        <dbReference type="ARBA" id="ARBA00022801"/>
    </source>
</evidence>
<dbReference type="PRINTS" id="PR00834">
    <property type="entry name" value="PROTEASES2C"/>
</dbReference>
<evidence type="ECO:0000259" key="5">
    <source>
        <dbReference type="PROSITE" id="PS50106"/>
    </source>
</evidence>
<protein>
    <submittedName>
        <fullName evidence="6">Trypsin-like peptidase domain-containing protein</fullName>
    </submittedName>
</protein>
<reference evidence="7" key="1">
    <citation type="journal article" date="2019" name="Int. J. Syst. Evol. Microbiol.">
        <title>The Global Catalogue of Microorganisms (GCM) 10K type strain sequencing project: providing services to taxonomists for standard genome sequencing and annotation.</title>
        <authorList>
            <consortium name="The Broad Institute Genomics Platform"/>
            <consortium name="The Broad Institute Genome Sequencing Center for Infectious Disease"/>
            <person name="Wu L."/>
            <person name="Ma J."/>
        </authorList>
    </citation>
    <scope>NUCLEOTIDE SEQUENCE [LARGE SCALE GENOMIC DNA]</scope>
    <source>
        <strain evidence="7">JCM 17440</strain>
    </source>
</reference>
<dbReference type="PANTHER" id="PTHR43343:SF3">
    <property type="entry name" value="PROTEASE DO-LIKE 8, CHLOROPLASTIC"/>
    <property type="match status" value="1"/>
</dbReference>
<evidence type="ECO:0000256" key="3">
    <source>
        <dbReference type="SAM" id="MobiDB-lite"/>
    </source>
</evidence>
<evidence type="ECO:0000313" key="7">
    <source>
        <dbReference type="Proteomes" id="UP001501710"/>
    </source>
</evidence>